<evidence type="ECO:0000256" key="1">
    <source>
        <dbReference type="ARBA" id="ARBA00001928"/>
    </source>
</evidence>
<feature type="non-terminal residue" evidence="9">
    <location>
        <position position="104"/>
    </location>
</feature>
<evidence type="ECO:0000313" key="9">
    <source>
        <dbReference type="EMBL" id="SVC92473.1"/>
    </source>
</evidence>
<keyword evidence="6" id="KW-0456">Lyase</keyword>
<dbReference type="GO" id="GO:0004014">
    <property type="term" value="F:adenosylmethionine decarboxylase activity"/>
    <property type="evidence" value="ECO:0007669"/>
    <property type="project" value="InterPro"/>
</dbReference>
<reference evidence="9" key="1">
    <citation type="submission" date="2018-05" db="EMBL/GenBank/DDBJ databases">
        <authorList>
            <person name="Lanie J.A."/>
            <person name="Ng W.-L."/>
            <person name="Kazmierczak K.M."/>
            <person name="Andrzejewski T.M."/>
            <person name="Davidsen T.M."/>
            <person name="Wayne K.J."/>
            <person name="Tettelin H."/>
            <person name="Glass J.I."/>
            <person name="Rusch D."/>
            <person name="Podicherti R."/>
            <person name="Tsui H.-C.T."/>
            <person name="Winkler M.E."/>
        </authorList>
    </citation>
    <scope>NUCLEOTIDE SEQUENCE</scope>
</reference>
<comment type="cofactor">
    <cofactor evidence="1">
        <name>pyruvate</name>
        <dbReference type="ChEBI" id="CHEBI:15361"/>
    </cofactor>
</comment>
<evidence type="ECO:0008006" key="10">
    <source>
        <dbReference type="Google" id="ProtNLM"/>
    </source>
</evidence>
<dbReference type="EMBL" id="UINC01118977">
    <property type="protein sequence ID" value="SVC92473.1"/>
    <property type="molecule type" value="Genomic_DNA"/>
</dbReference>
<evidence type="ECO:0000256" key="2">
    <source>
        <dbReference type="ARBA" id="ARBA00022793"/>
    </source>
</evidence>
<keyword evidence="4" id="KW-0620">Polyamine biosynthesis</keyword>
<proteinExistence type="predicted"/>
<gene>
    <name evidence="9" type="ORF">METZ01_LOCUS345327</name>
</gene>
<evidence type="ECO:0000256" key="4">
    <source>
        <dbReference type="ARBA" id="ARBA00023115"/>
    </source>
</evidence>
<keyword evidence="2" id="KW-0210">Decarboxylase</keyword>
<name>A0A382R421_9ZZZZ</name>
<dbReference type="Gene3D" id="3.60.90.10">
    <property type="entry name" value="S-adenosylmethionine decarboxylase"/>
    <property type="match status" value="1"/>
</dbReference>
<keyword evidence="8" id="KW-0670">Pyruvate</keyword>
<dbReference type="Pfam" id="PF02675">
    <property type="entry name" value="AdoMet_dc"/>
    <property type="match status" value="1"/>
</dbReference>
<dbReference type="SUPFAM" id="SSF56276">
    <property type="entry name" value="S-adenosylmethionine decarboxylase"/>
    <property type="match status" value="1"/>
</dbReference>
<organism evidence="9">
    <name type="scientific">marine metagenome</name>
    <dbReference type="NCBI Taxonomy" id="408172"/>
    <lineage>
        <taxon>unclassified sequences</taxon>
        <taxon>metagenomes</taxon>
        <taxon>ecological metagenomes</taxon>
    </lineage>
</organism>
<evidence type="ECO:0000256" key="8">
    <source>
        <dbReference type="ARBA" id="ARBA00023317"/>
    </source>
</evidence>
<dbReference type="AlphaFoldDB" id="A0A382R421"/>
<keyword evidence="7" id="KW-0704">Schiff base</keyword>
<evidence type="ECO:0000256" key="7">
    <source>
        <dbReference type="ARBA" id="ARBA00023270"/>
    </source>
</evidence>
<evidence type="ECO:0000256" key="6">
    <source>
        <dbReference type="ARBA" id="ARBA00023239"/>
    </source>
</evidence>
<dbReference type="GO" id="GO:0008295">
    <property type="term" value="P:spermidine biosynthetic process"/>
    <property type="evidence" value="ECO:0007669"/>
    <property type="project" value="InterPro"/>
</dbReference>
<accession>A0A382R421</accession>
<keyword evidence="3" id="KW-0068">Autocatalytic cleavage</keyword>
<dbReference type="InterPro" id="IPR003826">
    <property type="entry name" value="AdoMetDC_fam_prok"/>
</dbReference>
<dbReference type="InterPro" id="IPR016067">
    <property type="entry name" value="S-AdoMet_deCO2ase_core"/>
</dbReference>
<evidence type="ECO:0000256" key="3">
    <source>
        <dbReference type="ARBA" id="ARBA00022813"/>
    </source>
</evidence>
<sequence>MKAVVHKHFLLRAEVNNPLTNKNKGIKFLTRLIKKIKMQVMYGPVATYCKQEGNKGMTAFAIIETSHIVMHIWDESKPGLVQLDVYSCAPFEPKDVIDHVNENF</sequence>
<protein>
    <recommendedName>
        <fullName evidence="10">S-adenosylmethionine decarboxylase proenzyme</fullName>
    </recommendedName>
</protein>
<keyword evidence="5" id="KW-0865">Zymogen</keyword>
<evidence type="ECO:0000256" key="5">
    <source>
        <dbReference type="ARBA" id="ARBA00023145"/>
    </source>
</evidence>